<keyword evidence="7" id="KW-0004">4Fe-4S</keyword>
<evidence type="ECO:0000259" key="9">
    <source>
        <dbReference type="PROSITE" id="PS51278"/>
    </source>
</evidence>
<dbReference type="PANTHER" id="PTHR11907">
    <property type="entry name" value="AMIDOPHOSPHORIBOSYLTRANSFERASE"/>
    <property type="match status" value="1"/>
</dbReference>
<dbReference type="PIRSF" id="PIRSF000485">
    <property type="entry name" value="Amd_phspho_trans"/>
    <property type="match status" value="1"/>
</dbReference>
<feature type="domain" description="Glutamine amidotransferase type-2" evidence="9">
    <location>
        <begin position="14"/>
        <end position="236"/>
    </location>
</feature>
<feature type="binding site" evidence="7">
    <location>
        <position position="451"/>
    </location>
    <ligand>
        <name>[4Fe-4S] cluster</name>
        <dbReference type="ChEBI" id="CHEBI:49883"/>
    </ligand>
</feature>
<comment type="cofactor">
    <cofactor evidence="7">
        <name>Mg(2+)</name>
        <dbReference type="ChEBI" id="CHEBI:18420"/>
    </cofactor>
    <text evidence="7">Binds 1 Mg(2+) ion per subunit.</text>
</comment>
<dbReference type="InterPro" id="IPR005854">
    <property type="entry name" value="PurF"/>
</dbReference>
<feature type="active site" description="Nucleophile" evidence="7">
    <location>
        <position position="14"/>
    </location>
</feature>
<dbReference type="NCBIfam" id="TIGR01134">
    <property type="entry name" value="purF"/>
    <property type="match status" value="1"/>
</dbReference>
<dbReference type="PROSITE" id="PS51278">
    <property type="entry name" value="GATASE_TYPE_2"/>
    <property type="match status" value="1"/>
</dbReference>
<evidence type="ECO:0000256" key="3">
    <source>
        <dbReference type="ARBA" id="ARBA00022676"/>
    </source>
</evidence>
<dbReference type="Pfam" id="PF13537">
    <property type="entry name" value="GATase_7"/>
    <property type="match status" value="1"/>
</dbReference>
<evidence type="ECO:0000256" key="7">
    <source>
        <dbReference type="HAMAP-Rule" id="MF_01931"/>
    </source>
</evidence>
<keyword evidence="7" id="KW-0408">Iron</keyword>
<gene>
    <name evidence="7 10" type="primary">purF</name>
    <name evidence="10" type="ORF">Q5M86_06260</name>
</gene>
<dbReference type="EC" id="2.4.2.14" evidence="7"/>
<evidence type="ECO:0000256" key="8">
    <source>
        <dbReference type="PIRNR" id="PIRNR000485"/>
    </source>
</evidence>
<comment type="caution">
    <text evidence="10">The sequence shown here is derived from an EMBL/GenBank/DDBJ whole genome shotgun (WGS) entry which is preliminary data.</text>
</comment>
<dbReference type="Pfam" id="PF00156">
    <property type="entry name" value="Pribosyltran"/>
    <property type="match status" value="1"/>
</dbReference>
<evidence type="ECO:0000313" key="10">
    <source>
        <dbReference type="EMBL" id="MDO7020373.1"/>
    </source>
</evidence>
<dbReference type="EMBL" id="JAUPBM010000064">
    <property type="protein sequence ID" value="MDO7020373.1"/>
    <property type="molecule type" value="Genomic_DNA"/>
</dbReference>
<keyword evidence="7" id="KW-0479">Metal-binding</keyword>
<dbReference type="HAMAP" id="MF_01931">
    <property type="entry name" value="PurF"/>
    <property type="match status" value="1"/>
</dbReference>
<evidence type="ECO:0000313" key="11">
    <source>
        <dbReference type="Proteomes" id="UP001175147"/>
    </source>
</evidence>
<name>A0ABT8YYQ3_9SPIR</name>
<evidence type="ECO:0000256" key="2">
    <source>
        <dbReference type="ARBA" id="ARBA00010138"/>
    </source>
</evidence>
<dbReference type="Gene3D" id="3.40.50.2020">
    <property type="match status" value="1"/>
</dbReference>
<comment type="cofactor">
    <cofactor evidence="7">
        <name>[4Fe-4S] cluster</name>
        <dbReference type="ChEBI" id="CHEBI:49883"/>
    </cofactor>
    <text evidence="7">Binds 1 [4Fe-4S] cluster per subunit.</text>
</comment>
<sequence length="470" mass="51996">MNNITTYDKPREECGVFGIYSKDIKKDILKTLNYALYSLQHRGQESAGITISNYKHLFTYKAMGLVSDLFTSNIPKDTEGNIAIGHVRYSTTGASKIENAQPIENLFRLGQIAIAHNGNLTNAEELRYELEEGGATFNATSDTEVIIKLIARKTVSNFIEGIKESVNIIKGAFALVIVVDGKLIGVRDPYGIRPLCLGTNANGDYFLASESCALDAVGSKFVRDIEAGEMVIIDEEGVKSFKYAKEDVKHCPCAFEHIYFARPESNIDGINVYNVRFQTGVLLARQNKVDADIVIGVQDSGTIAALGFSQESGIPYSIGLVKNRYIGRTFIMPEQSTREETVKLKFNPLKHLIDGKRVILIDDSLVRGTTSRILIDIVRRAGAKEVHFRSASPVIKSPCYYGVDISSKKELIGAKLSVEEIRKEINADTLEYLTIEDMLEALGNKNYCIGCFNGSYPTEIPKKVPIDKTC</sequence>
<feature type="binding site" evidence="7">
    <location>
        <position position="448"/>
    </location>
    <ligand>
        <name>[4Fe-4S] cluster</name>
        <dbReference type="ChEBI" id="CHEBI:49883"/>
    </ligand>
</feature>
<dbReference type="CDD" id="cd00715">
    <property type="entry name" value="GPATase_N"/>
    <property type="match status" value="1"/>
</dbReference>
<keyword evidence="4 7" id="KW-0808">Transferase</keyword>
<reference evidence="10" key="1">
    <citation type="submission" date="2023-07" db="EMBL/GenBank/DDBJ databases">
        <title>Mucosal microbiota of week-old chicken and adult hens.</title>
        <authorList>
            <person name="Volf J."/>
            <person name="Karasova D."/>
            <person name="Crhanova M."/>
            <person name="Faldynova M."/>
            <person name="Prikrylova H."/>
            <person name="Zeman M."/>
            <person name="Babak V."/>
            <person name="Rajova J."/>
            <person name="Rychlik I."/>
        </authorList>
    </citation>
    <scope>NUCLEOTIDE SEQUENCE</scope>
    <source>
        <strain evidence="10">ET902</strain>
    </source>
</reference>
<comment type="catalytic activity">
    <reaction evidence="7 8">
        <text>5-phospho-beta-D-ribosylamine + L-glutamate + diphosphate = 5-phospho-alpha-D-ribose 1-diphosphate + L-glutamine + H2O</text>
        <dbReference type="Rhea" id="RHEA:14905"/>
        <dbReference type="ChEBI" id="CHEBI:15377"/>
        <dbReference type="ChEBI" id="CHEBI:29985"/>
        <dbReference type="ChEBI" id="CHEBI:33019"/>
        <dbReference type="ChEBI" id="CHEBI:58017"/>
        <dbReference type="ChEBI" id="CHEBI:58359"/>
        <dbReference type="ChEBI" id="CHEBI:58681"/>
        <dbReference type="EC" id="2.4.2.14"/>
    </reaction>
</comment>
<feature type="binding site" evidence="7">
    <location>
        <position position="399"/>
    </location>
    <ligand>
        <name>[4Fe-4S] cluster</name>
        <dbReference type="ChEBI" id="CHEBI:49883"/>
    </ligand>
</feature>
<dbReference type="SUPFAM" id="SSF53271">
    <property type="entry name" value="PRTase-like"/>
    <property type="match status" value="1"/>
</dbReference>
<comment type="similarity">
    <text evidence="2 7 8">In the C-terminal section; belongs to the purine/pyrimidine phosphoribosyltransferase family.</text>
</comment>
<comment type="pathway">
    <text evidence="1 7 8">Purine metabolism; IMP biosynthesis via de novo pathway; N(1)-(5-phospho-D-ribosyl)glycinamide from 5-phospho-alpha-D-ribose 1-diphosphate: step 1/2.</text>
</comment>
<evidence type="ECO:0000256" key="6">
    <source>
        <dbReference type="ARBA" id="ARBA00022962"/>
    </source>
</evidence>
<dbReference type="InterPro" id="IPR029055">
    <property type="entry name" value="Ntn_hydrolases_N"/>
</dbReference>
<dbReference type="SUPFAM" id="SSF56235">
    <property type="entry name" value="N-terminal nucleophile aminohydrolases (Ntn hydrolases)"/>
    <property type="match status" value="1"/>
</dbReference>
<dbReference type="Gene3D" id="3.60.20.10">
    <property type="entry name" value="Glutamine Phosphoribosylpyrophosphate, subunit 1, domain 1"/>
    <property type="match status" value="1"/>
</dbReference>
<dbReference type="GO" id="GO:0004044">
    <property type="term" value="F:amidophosphoribosyltransferase activity"/>
    <property type="evidence" value="ECO:0007669"/>
    <property type="project" value="UniProtKB-EC"/>
</dbReference>
<accession>A0ABT8YYQ3</accession>
<feature type="binding site" evidence="7">
    <location>
        <position position="253"/>
    </location>
    <ligand>
        <name>[4Fe-4S] cluster</name>
        <dbReference type="ChEBI" id="CHEBI:49883"/>
    </ligand>
</feature>
<dbReference type="InterPro" id="IPR017932">
    <property type="entry name" value="GATase_2_dom"/>
</dbReference>
<evidence type="ECO:0000256" key="1">
    <source>
        <dbReference type="ARBA" id="ARBA00005209"/>
    </source>
</evidence>
<protein>
    <recommendedName>
        <fullName evidence="7">Amidophosphoribosyltransferase</fullName>
        <shortName evidence="7">ATase</shortName>
        <ecNumber evidence="7">2.4.2.14</ecNumber>
    </recommendedName>
    <alternativeName>
        <fullName evidence="7">Glutamine phosphoribosylpyrophosphate amidotransferase</fullName>
        <shortName evidence="7">GPATase</shortName>
    </alternativeName>
</protein>
<feature type="binding site" evidence="7">
    <location>
        <position position="300"/>
    </location>
    <ligand>
        <name>Mg(2+)</name>
        <dbReference type="ChEBI" id="CHEBI:18420"/>
    </ligand>
</feature>
<dbReference type="InterPro" id="IPR000836">
    <property type="entry name" value="PRTase_dom"/>
</dbReference>
<feature type="binding site" evidence="7">
    <location>
        <position position="363"/>
    </location>
    <ligand>
        <name>Mg(2+)</name>
        <dbReference type="ChEBI" id="CHEBI:18420"/>
    </ligand>
</feature>
<evidence type="ECO:0000256" key="4">
    <source>
        <dbReference type="ARBA" id="ARBA00022679"/>
    </source>
</evidence>
<dbReference type="InterPro" id="IPR029057">
    <property type="entry name" value="PRTase-like"/>
</dbReference>
<feature type="binding site" evidence="7">
    <location>
        <position position="362"/>
    </location>
    <ligand>
        <name>Mg(2+)</name>
        <dbReference type="ChEBI" id="CHEBI:18420"/>
    </ligand>
</feature>
<keyword evidence="11" id="KW-1185">Reference proteome</keyword>
<keyword evidence="5 7" id="KW-0658">Purine biosynthesis</keyword>
<dbReference type="RefSeq" id="WP_304385105.1">
    <property type="nucleotide sequence ID" value="NZ_JAUPBL010000032.1"/>
</dbReference>
<dbReference type="Proteomes" id="UP001175147">
    <property type="component" value="Unassembled WGS sequence"/>
</dbReference>
<evidence type="ECO:0000256" key="5">
    <source>
        <dbReference type="ARBA" id="ARBA00022755"/>
    </source>
</evidence>
<proteinExistence type="inferred from homology"/>
<keyword evidence="3 7" id="KW-0328">Glycosyltransferase</keyword>
<dbReference type="InterPro" id="IPR035584">
    <property type="entry name" value="PurF_N"/>
</dbReference>
<keyword evidence="7" id="KW-0460">Magnesium</keyword>
<keyword evidence="6 7" id="KW-0315">Glutamine amidotransferase</keyword>
<organism evidence="10 11">
    <name type="scientific">Brachyspira innocens</name>
    <dbReference type="NCBI Taxonomy" id="13264"/>
    <lineage>
        <taxon>Bacteria</taxon>
        <taxon>Pseudomonadati</taxon>
        <taxon>Spirochaetota</taxon>
        <taxon>Spirochaetia</taxon>
        <taxon>Brachyspirales</taxon>
        <taxon>Brachyspiraceae</taxon>
        <taxon>Brachyspira</taxon>
    </lineage>
</organism>
<comment type="function">
    <text evidence="7">Catalyzes the formation of phosphoribosylamine from phosphoribosylpyrophosphate (PRPP) and glutamine.</text>
</comment>
<keyword evidence="7" id="KW-0411">Iron-sulfur</keyword>
<dbReference type="CDD" id="cd06223">
    <property type="entry name" value="PRTases_typeI"/>
    <property type="match status" value="1"/>
</dbReference>